<comment type="subcellular location">
    <subcellularLocation>
        <location evidence="4">Cytoplasm</location>
    </subcellularLocation>
</comment>
<proteinExistence type="inferred from homology"/>
<dbReference type="InterPro" id="IPR028978">
    <property type="entry name" value="Chorismate_lyase_/UTRA_dom_sf"/>
</dbReference>
<comment type="function">
    <text evidence="4">Removes the pyruvyl group from chorismate, with concomitant aromatization of the ring, to provide 4-hydroxybenzoate (4HB) for the ubiquinone pathway.</text>
</comment>
<organism evidence="5">
    <name type="scientific">Thermohahella caldifontis</name>
    <dbReference type="NCBI Taxonomy" id="3142973"/>
    <lineage>
        <taxon>Bacteria</taxon>
        <taxon>Pseudomonadati</taxon>
        <taxon>Pseudomonadota</taxon>
        <taxon>Gammaproteobacteria</taxon>
        <taxon>Oceanospirillales</taxon>
        <taxon>Hahellaceae</taxon>
        <taxon>Thermohahella</taxon>
    </lineage>
</organism>
<protein>
    <recommendedName>
        <fullName evidence="4">Probable chorismate pyruvate-lyase</fullName>
        <shortName evidence="4">CL</shortName>
        <shortName evidence="4">CPL</shortName>
        <ecNumber evidence="4">4.1.3.40</ecNumber>
    </recommendedName>
</protein>
<comment type="catalytic activity">
    <reaction evidence="4">
        <text>chorismate = 4-hydroxybenzoate + pyruvate</text>
        <dbReference type="Rhea" id="RHEA:16505"/>
        <dbReference type="ChEBI" id="CHEBI:15361"/>
        <dbReference type="ChEBI" id="CHEBI:17879"/>
        <dbReference type="ChEBI" id="CHEBI:29748"/>
        <dbReference type="EC" id="4.1.3.40"/>
    </reaction>
</comment>
<dbReference type="Gene3D" id="3.40.1410.10">
    <property type="entry name" value="Chorismate lyase-like"/>
    <property type="match status" value="1"/>
</dbReference>
<dbReference type="InterPro" id="IPR007440">
    <property type="entry name" value="Chorismate--pyruvate_lyase"/>
</dbReference>
<keyword evidence="1 4" id="KW-0963">Cytoplasm</keyword>
<evidence type="ECO:0000256" key="2">
    <source>
        <dbReference type="ARBA" id="ARBA00022688"/>
    </source>
</evidence>
<evidence type="ECO:0000256" key="4">
    <source>
        <dbReference type="HAMAP-Rule" id="MF_01632"/>
    </source>
</evidence>
<dbReference type="Pfam" id="PF04345">
    <property type="entry name" value="Chor_lyase"/>
    <property type="match status" value="1"/>
</dbReference>
<dbReference type="SUPFAM" id="SSF64288">
    <property type="entry name" value="Chorismate lyase-like"/>
    <property type="match status" value="1"/>
</dbReference>
<accession>A0AB39USB9</accession>
<dbReference type="GO" id="GO:0008813">
    <property type="term" value="F:chorismate lyase activity"/>
    <property type="evidence" value="ECO:0007669"/>
    <property type="project" value="UniProtKB-UniRule"/>
</dbReference>
<comment type="similarity">
    <text evidence="4">Belongs to the UbiC family.</text>
</comment>
<sequence length="187" mass="20615">MTAPAAGIPLISRTLLKSLRWTDAGLVRQCLPPVWRNWLLDEGSLTARLMARFGTDSFRVRVLATRTQQPVLSERMALALPPRFLCWTREVVLVCGGQPRVVARTLIPQHAFTGAARQLRLLGERPLGAALFRTPGIVRHPMEVAVLPALSGHAHGWARRSVFVFHGCPVLVCEFFLPACLTPPALS</sequence>
<dbReference type="EC" id="4.1.3.40" evidence="4"/>
<dbReference type="HAMAP" id="MF_01632">
    <property type="entry name" value="UbiC"/>
    <property type="match status" value="1"/>
</dbReference>
<dbReference type="RefSeq" id="WP_369599975.1">
    <property type="nucleotide sequence ID" value="NZ_CP154858.1"/>
</dbReference>
<reference evidence="5" key="1">
    <citation type="submission" date="2024-05" db="EMBL/GenBank/DDBJ databases">
        <title>Genome sequencing of novel strain.</title>
        <authorList>
            <person name="Ganbat D."/>
            <person name="Ganbat S."/>
            <person name="Lee S.-J."/>
        </authorList>
    </citation>
    <scope>NUCLEOTIDE SEQUENCE</scope>
    <source>
        <strain evidence="5">SMD15-11</strain>
    </source>
</reference>
<dbReference type="PANTHER" id="PTHR38683:SF1">
    <property type="entry name" value="CHORISMATE PYRUVATE-LYASE"/>
    <property type="match status" value="1"/>
</dbReference>
<feature type="binding site" evidence="4">
    <location>
        <position position="174"/>
    </location>
    <ligand>
        <name>substrate</name>
    </ligand>
</feature>
<name>A0AB39USB9_9GAMM</name>
<dbReference type="GO" id="GO:0042866">
    <property type="term" value="P:pyruvate biosynthetic process"/>
    <property type="evidence" value="ECO:0007669"/>
    <property type="project" value="UniProtKB-UniRule"/>
</dbReference>
<keyword evidence="3 4" id="KW-0456">Lyase</keyword>
<dbReference type="KEGG" id="tcd:AAIA72_08915"/>
<gene>
    <name evidence="4" type="primary">ubiC</name>
    <name evidence="5" type="ORF">AAIA72_08915</name>
</gene>
<keyword evidence="2 4" id="KW-0831">Ubiquinone biosynthesis</keyword>
<dbReference type="AlphaFoldDB" id="A0AB39USB9"/>
<evidence type="ECO:0000313" key="5">
    <source>
        <dbReference type="EMBL" id="XDT70934.1"/>
    </source>
</evidence>
<comment type="caution">
    <text evidence="4">Lacks conserved residue(s) required for the propagation of feature annotation.</text>
</comment>
<keyword evidence="4" id="KW-0670">Pyruvate</keyword>
<comment type="pathway">
    <text evidence="4">Cofactor biosynthesis; ubiquinone biosynthesis.</text>
</comment>
<dbReference type="PANTHER" id="PTHR38683">
    <property type="entry name" value="CHORISMATE PYRUVATE-LYASE"/>
    <property type="match status" value="1"/>
</dbReference>
<dbReference type="EMBL" id="CP154858">
    <property type="protein sequence ID" value="XDT70934.1"/>
    <property type="molecule type" value="Genomic_DNA"/>
</dbReference>
<dbReference type="GO" id="GO:0005829">
    <property type="term" value="C:cytosol"/>
    <property type="evidence" value="ECO:0007669"/>
    <property type="project" value="TreeGrafter"/>
</dbReference>
<evidence type="ECO:0000256" key="1">
    <source>
        <dbReference type="ARBA" id="ARBA00022490"/>
    </source>
</evidence>
<feature type="binding site" evidence="4">
    <location>
        <position position="89"/>
    </location>
    <ligand>
        <name>substrate</name>
    </ligand>
</feature>
<dbReference type="GO" id="GO:0006744">
    <property type="term" value="P:ubiquinone biosynthetic process"/>
    <property type="evidence" value="ECO:0007669"/>
    <property type="project" value="UniProtKB-UniRule"/>
</dbReference>
<feature type="binding site" evidence="4">
    <location>
        <position position="127"/>
    </location>
    <ligand>
        <name>substrate</name>
    </ligand>
</feature>
<evidence type="ECO:0000256" key="3">
    <source>
        <dbReference type="ARBA" id="ARBA00023239"/>
    </source>
</evidence>